<reference evidence="2" key="2">
    <citation type="submission" date="2021-12" db="EMBL/GenBank/DDBJ databases">
        <title>Resequencing data analysis of finger millet.</title>
        <authorList>
            <person name="Hatakeyama M."/>
            <person name="Aluri S."/>
            <person name="Balachadran M.T."/>
            <person name="Sivarajan S.R."/>
            <person name="Poveda L."/>
            <person name="Shimizu-Inatsugi R."/>
            <person name="Schlapbach R."/>
            <person name="Sreeman S.M."/>
            <person name="Shimizu K.K."/>
        </authorList>
    </citation>
    <scope>NUCLEOTIDE SEQUENCE</scope>
</reference>
<feature type="compositionally biased region" description="Polar residues" evidence="1">
    <location>
        <begin position="154"/>
        <end position="165"/>
    </location>
</feature>
<name>A0AAV5CQ54_ELECO</name>
<dbReference type="AlphaFoldDB" id="A0AAV5CQ54"/>
<feature type="compositionally biased region" description="Basic residues" evidence="1">
    <location>
        <begin position="29"/>
        <end position="41"/>
    </location>
</feature>
<proteinExistence type="predicted"/>
<evidence type="ECO:0000313" key="2">
    <source>
        <dbReference type="EMBL" id="GJN00628.1"/>
    </source>
</evidence>
<gene>
    <name evidence="2" type="primary">ga17824</name>
    <name evidence="2" type="ORF">PR202_ga17824</name>
</gene>
<comment type="caution">
    <text evidence="2">The sequence shown here is derived from an EMBL/GenBank/DDBJ whole genome shotgun (WGS) entry which is preliminary data.</text>
</comment>
<evidence type="ECO:0000313" key="3">
    <source>
        <dbReference type="Proteomes" id="UP001054889"/>
    </source>
</evidence>
<accession>A0AAV5CQ54</accession>
<dbReference type="EMBL" id="BQKI01000008">
    <property type="protein sequence ID" value="GJN00628.1"/>
    <property type="molecule type" value="Genomic_DNA"/>
</dbReference>
<feature type="compositionally biased region" description="Basic and acidic residues" evidence="1">
    <location>
        <begin position="13"/>
        <end position="22"/>
    </location>
</feature>
<feature type="compositionally biased region" description="Basic and acidic residues" evidence="1">
    <location>
        <begin position="63"/>
        <end position="75"/>
    </location>
</feature>
<feature type="region of interest" description="Disordered" evidence="1">
    <location>
        <begin position="154"/>
        <end position="185"/>
    </location>
</feature>
<evidence type="ECO:0000256" key="1">
    <source>
        <dbReference type="SAM" id="MobiDB-lite"/>
    </source>
</evidence>
<sequence>MAGGGGPGLRQGARADGDDPVHHPVNQGSRRRPLRRGHLRSPPRVQHGPQRDGAEAAQPRSVSRSEEKAGQEERGPSDLLDFVLSVTVLDVNVEHVITRNICARIVKLIGSFTSGSDGDQVPASICEQPEQDPVQQNEEEDLVLQMMKLMSNQDLHSTSPSTAEISSPPSEDSEDDRLNGQVENDDGLGLVQSDTPIGAAAMAAAFIIFGTFFREYFTVATYKCSLSLPDQGYPSENPEADNTLQVFRMPESNIHSQVLPSTSEEVALFAICLVQST</sequence>
<reference evidence="2" key="1">
    <citation type="journal article" date="2018" name="DNA Res.">
        <title>Multiple hybrid de novo genome assembly of finger millet, an orphan allotetraploid crop.</title>
        <authorList>
            <person name="Hatakeyama M."/>
            <person name="Aluri S."/>
            <person name="Balachadran M.T."/>
            <person name="Sivarajan S.R."/>
            <person name="Patrignani A."/>
            <person name="Gruter S."/>
            <person name="Poveda L."/>
            <person name="Shimizu-Inatsugi R."/>
            <person name="Baeten J."/>
            <person name="Francoijs K.J."/>
            <person name="Nataraja K.N."/>
            <person name="Reddy Y.A.N."/>
            <person name="Phadnis S."/>
            <person name="Ravikumar R.L."/>
            <person name="Schlapbach R."/>
            <person name="Sreeman S.M."/>
            <person name="Shimizu K.K."/>
        </authorList>
    </citation>
    <scope>NUCLEOTIDE SEQUENCE</scope>
</reference>
<dbReference type="Proteomes" id="UP001054889">
    <property type="component" value="Unassembled WGS sequence"/>
</dbReference>
<feature type="region of interest" description="Disordered" evidence="1">
    <location>
        <begin position="1"/>
        <end position="75"/>
    </location>
</feature>
<organism evidence="2 3">
    <name type="scientific">Eleusine coracana subsp. coracana</name>
    <dbReference type="NCBI Taxonomy" id="191504"/>
    <lineage>
        <taxon>Eukaryota</taxon>
        <taxon>Viridiplantae</taxon>
        <taxon>Streptophyta</taxon>
        <taxon>Embryophyta</taxon>
        <taxon>Tracheophyta</taxon>
        <taxon>Spermatophyta</taxon>
        <taxon>Magnoliopsida</taxon>
        <taxon>Liliopsida</taxon>
        <taxon>Poales</taxon>
        <taxon>Poaceae</taxon>
        <taxon>PACMAD clade</taxon>
        <taxon>Chloridoideae</taxon>
        <taxon>Cynodonteae</taxon>
        <taxon>Eleusininae</taxon>
        <taxon>Eleusine</taxon>
    </lineage>
</organism>
<protein>
    <submittedName>
        <fullName evidence="2">Uncharacterized protein</fullName>
    </submittedName>
</protein>
<keyword evidence="3" id="KW-1185">Reference proteome</keyword>